<keyword evidence="2" id="KW-1185">Reference proteome</keyword>
<dbReference type="Proteomes" id="UP000504631">
    <property type="component" value="Unplaced"/>
</dbReference>
<reference evidence="3" key="1">
    <citation type="submission" date="2025-08" db="UniProtKB">
        <authorList>
            <consortium name="RefSeq"/>
        </authorList>
    </citation>
    <scope>IDENTIFICATION</scope>
    <source>
        <tissue evidence="3">Muscle</tissue>
    </source>
</reference>
<protein>
    <submittedName>
        <fullName evidence="3">GPI transamidase component PIG-T</fullName>
    </submittedName>
</protein>
<gene>
    <name evidence="3" type="primary">LOC117237722</name>
</gene>
<dbReference type="GeneID" id="117237722"/>
<evidence type="ECO:0000313" key="3">
    <source>
        <dbReference type="RefSeq" id="XP_033357901.1"/>
    </source>
</evidence>
<dbReference type="GO" id="GO:0016255">
    <property type="term" value="P:attachment of GPI anchor to protein"/>
    <property type="evidence" value="ECO:0007669"/>
    <property type="project" value="InterPro"/>
</dbReference>
<evidence type="ECO:0000313" key="2">
    <source>
        <dbReference type="Proteomes" id="UP000504631"/>
    </source>
</evidence>
<feature type="signal peptide" evidence="1">
    <location>
        <begin position="1"/>
        <end position="22"/>
    </location>
</feature>
<dbReference type="AlphaFoldDB" id="A0A6J3L0C7"/>
<organism evidence="2 3">
    <name type="scientific">Bombus vosnesenskii</name>
    <dbReference type="NCBI Taxonomy" id="207650"/>
    <lineage>
        <taxon>Eukaryota</taxon>
        <taxon>Metazoa</taxon>
        <taxon>Ecdysozoa</taxon>
        <taxon>Arthropoda</taxon>
        <taxon>Hexapoda</taxon>
        <taxon>Insecta</taxon>
        <taxon>Pterygota</taxon>
        <taxon>Neoptera</taxon>
        <taxon>Endopterygota</taxon>
        <taxon>Hymenoptera</taxon>
        <taxon>Apocrita</taxon>
        <taxon>Aculeata</taxon>
        <taxon>Apoidea</taxon>
        <taxon>Anthophila</taxon>
        <taxon>Apidae</taxon>
        <taxon>Bombus</taxon>
        <taxon>Pyrobombus</taxon>
    </lineage>
</organism>
<dbReference type="InterPro" id="IPR007245">
    <property type="entry name" value="PIG-T"/>
</dbReference>
<proteinExistence type="predicted"/>
<sequence>MTMHFRIPLFFILVTLMKCVFPQNDFFDEELMLKPLPSNHVYAYFQFTTVWETTKDITTFQHSHLFPRGLGEIISRHNVNELHLTLTKGLWNYQKWGYPYHDAGPGAEIYSWFHEDVNNVDDEWKGLTNALAGLFCASLNFINPANSMSPEFTFRPTGVVDHSINSSHLRYSSLPKEIVCTENLTPFKKLLPCNSKKGLATLLNSAYIHNTNYHSIGVHFRVICSNTVCTKTSLELRQSVSLIYDTMTDVSQNWSVRKFFGMGIRGACPLATLSNVYIDISNNNTNQVYELIPPPSAKVVSLRGGQLNKIAVYDIRSLSLKGIFNIEVLYNTTHTAGLNYPSILYANRYVIGYGQERGSLVTKIYNNYWQTLDIILLESIPWYLPVYLHSVKIICGAKNIIPLTQRYLPGKERKSPYYLELILRLPPQSVTKFSIEMDYSFLKWQEYPPDANHGFYMGPAIITALLPIARNYTALPLDGSTITSSFNASREGYLVQLRTESLLVSLPTPDFSMPYNVICLACTAIALAFGPLHNISTKRLVLKRVEMDWKEKLLSSLMKKIVKSKKKEE</sequence>
<dbReference type="CTD" id="31772"/>
<dbReference type="KEGG" id="bvk:117237722"/>
<dbReference type="GO" id="GO:0042765">
    <property type="term" value="C:GPI-anchor transamidase complex"/>
    <property type="evidence" value="ECO:0007669"/>
    <property type="project" value="InterPro"/>
</dbReference>
<keyword evidence="1" id="KW-0732">Signal</keyword>
<feature type="chain" id="PRO_5026817804" evidence="1">
    <location>
        <begin position="23"/>
        <end position="569"/>
    </location>
</feature>
<dbReference type="RefSeq" id="XP_033357901.1">
    <property type="nucleotide sequence ID" value="XM_033502010.1"/>
</dbReference>
<dbReference type="PANTHER" id="PTHR12959">
    <property type="entry name" value="GPI TRANSAMIDASE COMPONENT PIG-T-RELATED"/>
    <property type="match status" value="1"/>
</dbReference>
<name>A0A6J3L0C7_9HYME</name>
<accession>A0A6J3L0C7</accession>
<evidence type="ECO:0000256" key="1">
    <source>
        <dbReference type="SAM" id="SignalP"/>
    </source>
</evidence>
<dbReference type="PANTHER" id="PTHR12959:SF11">
    <property type="entry name" value="GPI TRANSAMIDASE COMPONENT PIG-T"/>
    <property type="match status" value="1"/>
</dbReference>
<dbReference type="Pfam" id="PF04113">
    <property type="entry name" value="Gpi16"/>
    <property type="match status" value="2"/>
</dbReference>